<comment type="caution">
    <text evidence="1">The sequence shown here is derived from an EMBL/GenBank/DDBJ whole genome shotgun (WGS) entry which is preliminary data.</text>
</comment>
<dbReference type="EMBL" id="JAGQLJ010000048">
    <property type="protein sequence ID" value="MCA9381119.1"/>
    <property type="molecule type" value="Genomic_DNA"/>
</dbReference>
<accession>A0A955IAN8</accession>
<organism evidence="1 2">
    <name type="scientific">Candidatus Dojkabacteria bacterium</name>
    <dbReference type="NCBI Taxonomy" id="2099670"/>
    <lineage>
        <taxon>Bacteria</taxon>
        <taxon>Candidatus Dojkabacteria</taxon>
    </lineage>
</organism>
<evidence type="ECO:0000313" key="1">
    <source>
        <dbReference type="EMBL" id="MCA9381119.1"/>
    </source>
</evidence>
<protein>
    <submittedName>
        <fullName evidence="1">Uncharacterized protein</fullName>
    </submittedName>
</protein>
<dbReference type="AlphaFoldDB" id="A0A955IAN8"/>
<gene>
    <name evidence="1" type="ORF">KC678_02550</name>
</gene>
<reference evidence="1" key="1">
    <citation type="submission" date="2020-04" db="EMBL/GenBank/DDBJ databases">
        <authorList>
            <person name="Zhang T."/>
        </authorList>
    </citation>
    <scope>NUCLEOTIDE SEQUENCE</scope>
    <source>
        <strain evidence="1">HKST-UBA13</strain>
    </source>
</reference>
<reference evidence="1" key="2">
    <citation type="journal article" date="2021" name="Microbiome">
        <title>Successional dynamics and alternative stable states in a saline activated sludge microbial community over 9 years.</title>
        <authorList>
            <person name="Wang Y."/>
            <person name="Ye J."/>
            <person name="Ju F."/>
            <person name="Liu L."/>
            <person name="Boyd J.A."/>
            <person name="Deng Y."/>
            <person name="Parks D.H."/>
            <person name="Jiang X."/>
            <person name="Yin X."/>
            <person name="Woodcroft B.J."/>
            <person name="Tyson G.W."/>
            <person name="Hugenholtz P."/>
            <person name="Polz M.F."/>
            <person name="Zhang T."/>
        </authorList>
    </citation>
    <scope>NUCLEOTIDE SEQUENCE</scope>
    <source>
        <strain evidence="1">HKST-UBA13</strain>
    </source>
</reference>
<sequence>MEDSSLIDAFNKVSDDINPYEFEIHTAAPTYNEMAGKQVEEFLENAKIPQTITGSLLMGFQMNYLNTLAENDFSEVKIEVLETFGPYAVRYKNRSGRELSNSALIQVINAYFAKDF</sequence>
<evidence type="ECO:0000313" key="2">
    <source>
        <dbReference type="Proteomes" id="UP000775877"/>
    </source>
</evidence>
<proteinExistence type="predicted"/>
<dbReference type="Proteomes" id="UP000775877">
    <property type="component" value="Unassembled WGS sequence"/>
</dbReference>
<name>A0A955IAN8_9BACT</name>